<evidence type="ECO:0000313" key="4">
    <source>
        <dbReference type="EMBL" id="RXN12163.1"/>
    </source>
</evidence>
<dbReference type="Gene3D" id="1.10.225.10">
    <property type="entry name" value="Saposin-like"/>
    <property type="match status" value="2"/>
</dbReference>
<evidence type="ECO:0000256" key="1">
    <source>
        <dbReference type="ARBA" id="ARBA00023157"/>
    </source>
</evidence>
<dbReference type="PANTHER" id="PTHR15541:SF2">
    <property type="entry name" value="GRANULYSIN"/>
    <property type="match status" value="1"/>
</dbReference>
<keyword evidence="5" id="KW-1185">Reference proteome</keyword>
<dbReference type="SMART" id="SM00741">
    <property type="entry name" value="SapB"/>
    <property type="match status" value="2"/>
</dbReference>
<sequence length="214" mass="23942">MLRSIVLITLLITSVCAFHLEMHKVKSTGNELEDMDKIKTMLNNICDQFKPLRGPCKGIVEKHLGNLISELMTNDGPKAACIKIHACKKTLLPNKMLRSIVLITLLITSVCAFHLEMHKVKSTGNELEDIGEIQAEQFPGVCWACKWAMGKLKSQMTKGMTKNDIKNMLGMVCDEIGFLKYLCRMFVNKFMGTLIEELSTSDNARTICVNIGVC</sequence>
<reference evidence="4 5" key="1">
    <citation type="submission" date="2018-03" db="EMBL/GenBank/DDBJ databases">
        <title>Draft genome sequence of Rohu Carp (Labeo rohita).</title>
        <authorList>
            <person name="Das P."/>
            <person name="Kushwaha B."/>
            <person name="Joshi C.G."/>
            <person name="Kumar D."/>
            <person name="Nagpure N.S."/>
            <person name="Sahoo L."/>
            <person name="Das S.P."/>
            <person name="Bit A."/>
            <person name="Patnaik S."/>
            <person name="Meher P.K."/>
            <person name="Jayasankar P."/>
            <person name="Koringa P.G."/>
            <person name="Patel N.V."/>
            <person name="Hinsu A.T."/>
            <person name="Kumar R."/>
            <person name="Pandey M."/>
            <person name="Agarwal S."/>
            <person name="Srivastava S."/>
            <person name="Singh M."/>
            <person name="Iquebal M.A."/>
            <person name="Jaiswal S."/>
            <person name="Angadi U.B."/>
            <person name="Kumar N."/>
            <person name="Raza M."/>
            <person name="Shah T.M."/>
            <person name="Rai A."/>
            <person name="Jena J.K."/>
        </authorList>
    </citation>
    <scope>NUCLEOTIDE SEQUENCE [LARGE SCALE GENOMIC DNA]</scope>
    <source>
        <strain evidence="4">DASCIFA01</strain>
        <tissue evidence="4">Testis</tissue>
    </source>
</reference>
<evidence type="ECO:0000259" key="3">
    <source>
        <dbReference type="PROSITE" id="PS50015"/>
    </source>
</evidence>
<organism evidence="4 5">
    <name type="scientific">Labeo rohita</name>
    <name type="common">Indian major carp</name>
    <name type="synonym">Cyprinus rohita</name>
    <dbReference type="NCBI Taxonomy" id="84645"/>
    <lineage>
        <taxon>Eukaryota</taxon>
        <taxon>Metazoa</taxon>
        <taxon>Chordata</taxon>
        <taxon>Craniata</taxon>
        <taxon>Vertebrata</taxon>
        <taxon>Euteleostomi</taxon>
        <taxon>Actinopterygii</taxon>
        <taxon>Neopterygii</taxon>
        <taxon>Teleostei</taxon>
        <taxon>Ostariophysi</taxon>
        <taxon>Cypriniformes</taxon>
        <taxon>Cyprinidae</taxon>
        <taxon>Labeoninae</taxon>
        <taxon>Labeonini</taxon>
        <taxon>Labeo</taxon>
    </lineage>
</organism>
<dbReference type="InterPro" id="IPR008139">
    <property type="entry name" value="SaposinB_dom"/>
</dbReference>
<feature type="domain" description="Saposin B-type" evidence="3">
    <location>
        <begin position="138"/>
        <end position="214"/>
    </location>
</feature>
<dbReference type="EMBL" id="QBIY01013084">
    <property type="protein sequence ID" value="RXN12163.1"/>
    <property type="molecule type" value="Genomic_DNA"/>
</dbReference>
<name>A0A498LX88_LABRO</name>
<evidence type="ECO:0000313" key="5">
    <source>
        <dbReference type="Proteomes" id="UP000290572"/>
    </source>
</evidence>
<keyword evidence="2" id="KW-0732">Signal</keyword>
<keyword evidence="1" id="KW-1015">Disulfide bond</keyword>
<dbReference type="Pfam" id="PF05184">
    <property type="entry name" value="SapB_1"/>
    <property type="match status" value="1"/>
</dbReference>
<dbReference type="Proteomes" id="UP000290572">
    <property type="component" value="Unassembled WGS sequence"/>
</dbReference>
<accession>A0A498LX88</accession>
<dbReference type="PROSITE" id="PS50015">
    <property type="entry name" value="SAP_B"/>
    <property type="match status" value="2"/>
</dbReference>
<protein>
    <submittedName>
        <fullName evidence="4">Antimicrobial peptide NK-lysin-like protein</fullName>
    </submittedName>
</protein>
<dbReference type="GO" id="GO:0042742">
    <property type="term" value="P:defense response to bacterium"/>
    <property type="evidence" value="ECO:0007669"/>
    <property type="project" value="InterPro"/>
</dbReference>
<proteinExistence type="predicted"/>
<dbReference type="Pfam" id="PF03489">
    <property type="entry name" value="SapB_2"/>
    <property type="match status" value="1"/>
</dbReference>
<feature type="domain" description="Saposin B-type" evidence="3">
    <location>
        <begin position="9"/>
        <end position="91"/>
    </location>
</feature>
<dbReference type="STRING" id="84645.A0A498LX88"/>
<evidence type="ECO:0000256" key="2">
    <source>
        <dbReference type="SAM" id="SignalP"/>
    </source>
</evidence>
<dbReference type="SUPFAM" id="SSF47862">
    <property type="entry name" value="Saposin"/>
    <property type="match status" value="2"/>
</dbReference>
<feature type="signal peptide" evidence="2">
    <location>
        <begin position="1"/>
        <end position="17"/>
    </location>
</feature>
<dbReference type="InterPro" id="IPR011001">
    <property type="entry name" value="Saposin-like"/>
</dbReference>
<dbReference type="GO" id="GO:0006629">
    <property type="term" value="P:lipid metabolic process"/>
    <property type="evidence" value="ECO:0007669"/>
    <property type="project" value="InterPro"/>
</dbReference>
<dbReference type="InterPro" id="IPR008138">
    <property type="entry name" value="SapB_2"/>
</dbReference>
<gene>
    <name evidence="4" type="ORF">ROHU_010265</name>
</gene>
<dbReference type="PANTHER" id="PTHR15541">
    <property type="entry name" value="GRANULYSIN RELATED"/>
    <property type="match status" value="1"/>
</dbReference>
<feature type="chain" id="PRO_5019855732" evidence="2">
    <location>
        <begin position="18"/>
        <end position="214"/>
    </location>
</feature>
<dbReference type="InterPro" id="IPR007856">
    <property type="entry name" value="SapB_1"/>
</dbReference>
<comment type="caution">
    <text evidence="4">The sequence shown here is derived from an EMBL/GenBank/DDBJ whole genome shotgun (WGS) entry which is preliminary data.</text>
</comment>
<dbReference type="InterPro" id="IPR038847">
    <property type="entry name" value="Granulysin-like"/>
</dbReference>
<dbReference type="AlphaFoldDB" id="A0A498LX88"/>